<evidence type="ECO:0000313" key="3">
    <source>
        <dbReference type="EMBL" id="SHN51611.1"/>
    </source>
</evidence>
<evidence type="ECO:0000256" key="1">
    <source>
        <dbReference type="ARBA" id="ARBA00022857"/>
    </source>
</evidence>
<organism evidence="3 4">
    <name type="scientific">Erythrobacter sanguineus</name>
    <dbReference type="NCBI Taxonomy" id="198312"/>
    <lineage>
        <taxon>Bacteria</taxon>
        <taxon>Pseudomonadati</taxon>
        <taxon>Pseudomonadota</taxon>
        <taxon>Alphaproteobacteria</taxon>
        <taxon>Sphingomonadales</taxon>
        <taxon>Erythrobacteraceae</taxon>
        <taxon>Erythrobacter/Porphyrobacter group</taxon>
        <taxon>Erythrobacter</taxon>
    </lineage>
</organism>
<dbReference type="PRINTS" id="PR00420">
    <property type="entry name" value="RNGMNOXGNASE"/>
</dbReference>
<dbReference type="NCBIfam" id="TIGR02023">
    <property type="entry name" value="BchP-ChlP"/>
    <property type="match status" value="1"/>
</dbReference>
<proteinExistence type="predicted"/>
<keyword evidence="1" id="KW-0521">NADP</keyword>
<keyword evidence="4" id="KW-1185">Reference proteome</keyword>
<dbReference type="InterPro" id="IPR050407">
    <property type="entry name" value="Geranylgeranyl_reductase"/>
</dbReference>
<dbReference type="PANTHER" id="PTHR42685:SF4">
    <property type="entry name" value="GERANYLGERANYL DIPHOSPHATE REDUCTASE, CHLOROPLASTIC"/>
    <property type="match status" value="1"/>
</dbReference>
<dbReference type="NCBIfam" id="TIGR02032">
    <property type="entry name" value="GG-red-SF"/>
    <property type="match status" value="1"/>
</dbReference>
<dbReference type="RefSeq" id="WP_072673247.1">
    <property type="nucleotide sequence ID" value="NZ_FRDF01000003.1"/>
</dbReference>
<keyword evidence="2" id="KW-0560">Oxidoreductase</keyword>
<dbReference type="SUPFAM" id="SSF51905">
    <property type="entry name" value="FAD/NAD(P)-binding domain"/>
    <property type="match status" value="1"/>
</dbReference>
<protein>
    <submittedName>
        <fullName evidence="3">Geranylgeranyl reductase</fullName>
    </submittedName>
</protein>
<sequence>MNQTIYDAVIIGGGPSGATAATDLALAGHSVLLIERGGRIKPCGGAIPPRLLADFDIPQSLLVAKARSARMIAPSGRAVDMPVGEIGYVGMVDRDEFDEALRERARHSGAERLTATFEKIERDDEAHPIVTFRRARGGPIESVRARVVIGADGARSAVAKQCLPGAERVPCVFAYHEIIKSPEQNTDAFDASRCDVFYQGRLSPDFYAWVFPHGDTASIGVGSANKGFSLRGAIATMRDDLGLERCQTVRREGAPIPLKPLKRWDNGADVIVAGDAAGIVAPASGEGIFYAMVGGRLVGEAAGAFLKTGDAKQLRTARKKFMREHGMVFRVLGVMQYFWYSSDKRRERFVTMCDDKDVQELTWQAYMHKKLVRAKPMAHVKIFLKDTAHLLGLRPATR</sequence>
<dbReference type="InterPro" id="IPR036188">
    <property type="entry name" value="FAD/NAD-bd_sf"/>
</dbReference>
<dbReference type="AlphaFoldDB" id="A0A1M7RZI3"/>
<dbReference type="GO" id="GO:0016628">
    <property type="term" value="F:oxidoreductase activity, acting on the CH-CH group of donors, NAD or NADP as acceptor"/>
    <property type="evidence" value="ECO:0007669"/>
    <property type="project" value="InterPro"/>
</dbReference>
<dbReference type="STRING" id="198312.SAMN02745193_00687"/>
<dbReference type="InterPro" id="IPR010253">
    <property type="entry name" value="BchP_ChlP_pln/prok"/>
</dbReference>
<dbReference type="InterPro" id="IPR011777">
    <property type="entry name" value="Geranylgeranyl_Rdtase_fam"/>
</dbReference>
<dbReference type="Gene3D" id="3.50.50.60">
    <property type="entry name" value="FAD/NAD(P)-binding domain"/>
    <property type="match status" value="1"/>
</dbReference>
<dbReference type="Pfam" id="PF05834">
    <property type="entry name" value="Lycopene_cycl"/>
    <property type="match status" value="1"/>
</dbReference>
<accession>A0A1M7RZI3</accession>
<name>A0A1M7RZI3_9SPHN</name>
<evidence type="ECO:0000313" key="4">
    <source>
        <dbReference type="Proteomes" id="UP000184391"/>
    </source>
</evidence>
<evidence type="ECO:0000256" key="2">
    <source>
        <dbReference type="ARBA" id="ARBA00023002"/>
    </source>
</evidence>
<dbReference type="GO" id="GO:0045550">
    <property type="term" value="F:geranylgeranyl reductase activity"/>
    <property type="evidence" value="ECO:0007669"/>
    <property type="project" value="InterPro"/>
</dbReference>
<dbReference type="Proteomes" id="UP000184391">
    <property type="component" value="Unassembled WGS sequence"/>
</dbReference>
<dbReference type="PANTHER" id="PTHR42685">
    <property type="entry name" value="GERANYLGERANYL DIPHOSPHATE REDUCTASE"/>
    <property type="match status" value="1"/>
</dbReference>
<dbReference type="GO" id="GO:0015995">
    <property type="term" value="P:chlorophyll biosynthetic process"/>
    <property type="evidence" value="ECO:0007669"/>
    <property type="project" value="InterPro"/>
</dbReference>
<dbReference type="GO" id="GO:0015979">
    <property type="term" value="P:photosynthesis"/>
    <property type="evidence" value="ECO:0007669"/>
    <property type="project" value="InterPro"/>
</dbReference>
<dbReference type="OrthoDB" id="417034at2"/>
<reference evidence="4" key="1">
    <citation type="submission" date="2016-12" db="EMBL/GenBank/DDBJ databases">
        <authorList>
            <person name="Varghese N."/>
            <person name="Submissions S."/>
        </authorList>
    </citation>
    <scope>NUCLEOTIDE SEQUENCE [LARGE SCALE GENOMIC DNA]</scope>
    <source>
        <strain evidence="4">DSM 11032</strain>
    </source>
</reference>
<dbReference type="EMBL" id="FRDF01000003">
    <property type="protein sequence ID" value="SHN51611.1"/>
    <property type="molecule type" value="Genomic_DNA"/>
</dbReference>
<gene>
    <name evidence="3" type="ORF">SAMN02745193_00687</name>
</gene>